<dbReference type="InterPro" id="IPR024989">
    <property type="entry name" value="MFS_assoc_dom"/>
</dbReference>
<keyword evidence="4" id="KW-0997">Cell inner membrane</keyword>
<dbReference type="EMBL" id="JAHZIK010001596">
    <property type="protein sequence ID" value="MBW7459346.1"/>
    <property type="molecule type" value="Genomic_DNA"/>
</dbReference>
<keyword evidence="11" id="KW-1185">Reference proteome</keyword>
<keyword evidence="7 8" id="KW-0472">Membrane</keyword>
<comment type="subcellular location">
    <subcellularLocation>
        <location evidence="1">Cell inner membrane</location>
        <topology evidence="1">Multi-pass membrane protein</topology>
    </subcellularLocation>
</comment>
<dbReference type="SUPFAM" id="SSF103473">
    <property type="entry name" value="MFS general substrate transporter"/>
    <property type="match status" value="1"/>
</dbReference>
<evidence type="ECO:0000256" key="1">
    <source>
        <dbReference type="ARBA" id="ARBA00004429"/>
    </source>
</evidence>
<proteinExistence type="predicted"/>
<evidence type="ECO:0000256" key="7">
    <source>
        <dbReference type="ARBA" id="ARBA00023136"/>
    </source>
</evidence>
<dbReference type="PANTHER" id="PTHR23522:SF10">
    <property type="entry name" value="3-PHENYLPROPIONIC ACID TRANSPORTER-RELATED"/>
    <property type="match status" value="1"/>
</dbReference>
<organism evidence="10 11">
    <name type="scientific">Paenibacillus sepulcri</name>
    <dbReference type="NCBI Taxonomy" id="359917"/>
    <lineage>
        <taxon>Bacteria</taxon>
        <taxon>Bacillati</taxon>
        <taxon>Bacillota</taxon>
        <taxon>Bacilli</taxon>
        <taxon>Bacillales</taxon>
        <taxon>Paenibacillaceae</taxon>
        <taxon>Paenibacillus</taxon>
    </lineage>
</organism>
<reference evidence="10 11" key="1">
    <citation type="submission" date="2021-07" db="EMBL/GenBank/DDBJ databases">
        <title>Paenibacillus radiodurans sp. nov., isolated from the southeastern edge of Tengger Desert.</title>
        <authorList>
            <person name="Zhang G."/>
        </authorList>
    </citation>
    <scope>NUCLEOTIDE SEQUENCE [LARGE SCALE GENOMIC DNA]</scope>
    <source>
        <strain evidence="10 11">CCM 7311</strain>
    </source>
</reference>
<sequence length="87" mass="9375">MHSITFGIYFTTALRYLSTIIPDEYRSSGQAVFTVVWAGIAGIISGTVGGPIFDHYGKGAFFHMAMILALIAAASFLAKHIFSRSSV</sequence>
<evidence type="ECO:0000313" key="11">
    <source>
        <dbReference type="Proteomes" id="UP001519887"/>
    </source>
</evidence>
<evidence type="ECO:0000256" key="3">
    <source>
        <dbReference type="ARBA" id="ARBA00022475"/>
    </source>
</evidence>
<protein>
    <submittedName>
        <fullName evidence="10">MFS transporter</fullName>
    </submittedName>
</protein>
<evidence type="ECO:0000256" key="5">
    <source>
        <dbReference type="ARBA" id="ARBA00022692"/>
    </source>
</evidence>
<accession>A0ABS7CFE7</accession>
<evidence type="ECO:0000256" key="6">
    <source>
        <dbReference type="ARBA" id="ARBA00022989"/>
    </source>
</evidence>
<evidence type="ECO:0000256" key="8">
    <source>
        <dbReference type="SAM" id="Phobius"/>
    </source>
</evidence>
<evidence type="ECO:0000256" key="4">
    <source>
        <dbReference type="ARBA" id="ARBA00022519"/>
    </source>
</evidence>
<dbReference type="PANTHER" id="PTHR23522">
    <property type="entry name" value="BLL5896 PROTEIN"/>
    <property type="match status" value="1"/>
</dbReference>
<keyword evidence="5 8" id="KW-0812">Transmembrane</keyword>
<feature type="transmembrane region" description="Helical" evidence="8">
    <location>
        <begin position="59"/>
        <end position="78"/>
    </location>
</feature>
<evidence type="ECO:0000313" key="10">
    <source>
        <dbReference type="EMBL" id="MBW7459346.1"/>
    </source>
</evidence>
<gene>
    <name evidence="10" type="ORF">K0U00_35360</name>
</gene>
<dbReference type="Gene3D" id="1.20.1250.20">
    <property type="entry name" value="MFS general substrate transporter like domains"/>
    <property type="match status" value="1"/>
</dbReference>
<comment type="caution">
    <text evidence="10">The sequence shown here is derived from an EMBL/GenBank/DDBJ whole genome shotgun (WGS) entry which is preliminary data.</text>
</comment>
<feature type="domain" description="Major facilitator superfamily associated" evidence="9">
    <location>
        <begin position="1"/>
        <end position="63"/>
    </location>
</feature>
<keyword evidence="3" id="KW-1003">Cell membrane</keyword>
<evidence type="ECO:0000259" key="9">
    <source>
        <dbReference type="Pfam" id="PF12832"/>
    </source>
</evidence>
<keyword evidence="2" id="KW-0813">Transport</keyword>
<feature type="non-terminal residue" evidence="10">
    <location>
        <position position="1"/>
    </location>
</feature>
<feature type="transmembrane region" description="Helical" evidence="8">
    <location>
        <begin position="31"/>
        <end position="53"/>
    </location>
</feature>
<keyword evidence="6 8" id="KW-1133">Transmembrane helix</keyword>
<dbReference type="Proteomes" id="UP001519887">
    <property type="component" value="Unassembled WGS sequence"/>
</dbReference>
<dbReference type="InterPro" id="IPR036259">
    <property type="entry name" value="MFS_trans_sf"/>
</dbReference>
<name>A0ABS7CFE7_9BACL</name>
<evidence type="ECO:0000256" key="2">
    <source>
        <dbReference type="ARBA" id="ARBA00022448"/>
    </source>
</evidence>
<dbReference type="Pfam" id="PF12832">
    <property type="entry name" value="MFS_1_like"/>
    <property type="match status" value="1"/>
</dbReference>